<organism evidence="1">
    <name type="scientific">Opuntia streptacantha</name>
    <name type="common">Prickly pear cactus</name>
    <name type="synonym">Opuntia cardona</name>
    <dbReference type="NCBI Taxonomy" id="393608"/>
    <lineage>
        <taxon>Eukaryota</taxon>
        <taxon>Viridiplantae</taxon>
        <taxon>Streptophyta</taxon>
        <taxon>Embryophyta</taxon>
        <taxon>Tracheophyta</taxon>
        <taxon>Spermatophyta</taxon>
        <taxon>Magnoliopsida</taxon>
        <taxon>eudicotyledons</taxon>
        <taxon>Gunneridae</taxon>
        <taxon>Pentapetalae</taxon>
        <taxon>Caryophyllales</taxon>
        <taxon>Cactineae</taxon>
        <taxon>Cactaceae</taxon>
        <taxon>Opuntioideae</taxon>
        <taxon>Opuntia</taxon>
    </lineage>
</organism>
<reference evidence="1" key="1">
    <citation type="journal article" date="2013" name="J. Plant Res.">
        <title>Effect of fungi and light on seed germination of three Opuntia species from semiarid lands of central Mexico.</title>
        <authorList>
            <person name="Delgado-Sanchez P."/>
            <person name="Jimenez-Bremont J.F."/>
            <person name="Guerrero-Gonzalez Mde L."/>
            <person name="Flores J."/>
        </authorList>
    </citation>
    <scope>NUCLEOTIDE SEQUENCE</scope>
    <source>
        <tissue evidence="1">Cladode</tissue>
    </source>
</reference>
<sequence length="165" mass="19149">MQRNLLTNIRMLVVSPRERAMPVSYKCLKQASEQKQQLKVMQIIKVIMCLLLHPQQWIDQSRKADWSPIHLYKQLMDQVHSLSLLKCSLSTMMQLFGTWRQLAKKVVEVGQLWEKASEALMLKSGVLMVMMMEVTGKVLQIEWLWVSQLEPGQGEALCHLGHLHQ</sequence>
<evidence type="ECO:0000313" key="1">
    <source>
        <dbReference type="EMBL" id="MBA4661636.1"/>
    </source>
</evidence>
<proteinExistence type="predicted"/>
<dbReference type="AlphaFoldDB" id="A0A7C9A9E0"/>
<name>A0A7C9A9E0_OPUST</name>
<dbReference type="EMBL" id="GISG01213160">
    <property type="protein sequence ID" value="MBA4661636.1"/>
    <property type="molecule type" value="Transcribed_RNA"/>
</dbReference>
<protein>
    <submittedName>
        <fullName evidence="1">Uncharacterized protein</fullName>
    </submittedName>
</protein>
<reference evidence="1" key="2">
    <citation type="submission" date="2020-07" db="EMBL/GenBank/DDBJ databases">
        <authorList>
            <person name="Vera ALvarez R."/>
            <person name="Arias-Moreno D.M."/>
            <person name="Jimenez-Jacinto V."/>
            <person name="Jimenez-Bremont J.F."/>
            <person name="Swaminathan K."/>
            <person name="Moose S.P."/>
            <person name="Guerrero-Gonzalez M.L."/>
            <person name="Marino-Ramirez L."/>
            <person name="Landsman D."/>
            <person name="Rodriguez-Kessler M."/>
            <person name="Delgado-Sanchez P."/>
        </authorList>
    </citation>
    <scope>NUCLEOTIDE SEQUENCE</scope>
    <source>
        <tissue evidence="1">Cladode</tissue>
    </source>
</reference>
<accession>A0A7C9A9E0</accession>